<protein>
    <recommendedName>
        <fullName evidence="5">Secreted protein</fullName>
    </recommendedName>
</protein>
<name>A0A9P9FUR4_9HYPO</name>
<evidence type="ECO:0000313" key="4">
    <source>
        <dbReference type="Proteomes" id="UP000738349"/>
    </source>
</evidence>
<organism evidence="3 4">
    <name type="scientific">Dactylonectria macrodidyma</name>
    <dbReference type="NCBI Taxonomy" id="307937"/>
    <lineage>
        <taxon>Eukaryota</taxon>
        <taxon>Fungi</taxon>
        <taxon>Dikarya</taxon>
        <taxon>Ascomycota</taxon>
        <taxon>Pezizomycotina</taxon>
        <taxon>Sordariomycetes</taxon>
        <taxon>Hypocreomycetidae</taxon>
        <taxon>Hypocreales</taxon>
        <taxon>Nectriaceae</taxon>
        <taxon>Dactylonectria</taxon>
    </lineage>
</organism>
<proteinExistence type="predicted"/>
<feature type="region of interest" description="Disordered" evidence="1">
    <location>
        <begin position="46"/>
        <end position="101"/>
    </location>
</feature>
<feature type="chain" id="PRO_5040137046" description="Secreted protein" evidence="2">
    <location>
        <begin position="27"/>
        <end position="132"/>
    </location>
</feature>
<evidence type="ECO:0000256" key="2">
    <source>
        <dbReference type="SAM" id="SignalP"/>
    </source>
</evidence>
<evidence type="ECO:0000256" key="1">
    <source>
        <dbReference type="SAM" id="MobiDB-lite"/>
    </source>
</evidence>
<feature type="region of interest" description="Disordered" evidence="1">
    <location>
        <begin position="113"/>
        <end position="132"/>
    </location>
</feature>
<dbReference type="Proteomes" id="UP000738349">
    <property type="component" value="Unassembled WGS sequence"/>
</dbReference>
<evidence type="ECO:0000313" key="3">
    <source>
        <dbReference type="EMBL" id="KAH7175716.1"/>
    </source>
</evidence>
<feature type="compositionally biased region" description="Basic and acidic residues" evidence="1">
    <location>
        <begin position="54"/>
        <end position="65"/>
    </location>
</feature>
<dbReference type="AlphaFoldDB" id="A0A9P9FUR4"/>
<feature type="signal peptide" evidence="2">
    <location>
        <begin position="1"/>
        <end position="26"/>
    </location>
</feature>
<keyword evidence="2" id="KW-0732">Signal</keyword>
<comment type="caution">
    <text evidence="3">The sequence shown here is derived from an EMBL/GenBank/DDBJ whole genome shotgun (WGS) entry which is preliminary data.</text>
</comment>
<reference evidence="3" key="1">
    <citation type="journal article" date="2021" name="Nat. Commun.">
        <title>Genetic determinants of endophytism in the Arabidopsis root mycobiome.</title>
        <authorList>
            <person name="Mesny F."/>
            <person name="Miyauchi S."/>
            <person name="Thiergart T."/>
            <person name="Pickel B."/>
            <person name="Atanasova L."/>
            <person name="Karlsson M."/>
            <person name="Huettel B."/>
            <person name="Barry K.W."/>
            <person name="Haridas S."/>
            <person name="Chen C."/>
            <person name="Bauer D."/>
            <person name="Andreopoulos W."/>
            <person name="Pangilinan J."/>
            <person name="LaButti K."/>
            <person name="Riley R."/>
            <person name="Lipzen A."/>
            <person name="Clum A."/>
            <person name="Drula E."/>
            <person name="Henrissat B."/>
            <person name="Kohler A."/>
            <person name="Grigoriev I.V."/>
            <person name="Martin F.M."/>
            <person name="Hacquard S."/>
        </authorList>
    </citation>
    <scope>NUCLEOTIDE SEQUENCE</scope>
    <source>
        <strain evidence="3">MPI-CAGE-AT-0147</strain>
    </source>
</reference>
<evidence type="ECO:0008006" key="5">
    <source>
        <dbReference type="Google" id="ProtNLM"/>
    </source>
</evidence>
<accession>A0A9P9FUR4</accession>
<sequence length="132" mass="15010">MRQWCESWRAGLAALLTLFLPPNNLTSCAVRIRLFLNKHTKHADLRAPVLESWTRPDETRRDQTRPDQAGDSDIKHQASRSVKASRGLADRLGSTGWGSGFWMNDLQHRRGGHRDSRLIDHQSMLEGQAVAR</sequence>
<dbReference type="EMBL" id="JAGMUV010000001">
    <property type="protein sequence ID" value="KAH7175716.1"/>
    <property type="molecule type" value="Genomic_DNA"/>
</dbReference>
<keyword evidence="4" id="KW-1185">Reference proteome</keyword>
<gene>
    <name evidence="3" type="ORF">EDB81DRAFT_770714</name>
</gene>